<evidence type="ECO:0000313" key="2">
    <source>
        <dbReference type="EMBL" id="PTB43395.1"/>
    </source>
</evidence>
<gene>
    <name evidence="2" type="ORF">M441DRAFT_371930</name>
</gene>
<name>A0A2T3ZF12_TRIA4</name>
<proteinExistence type="predicted"/>
<feature type="region of interest" description="Disordered" evidence="1">
    <location>
        <begin position="1"/>
        <end position="39"/>
    </location>
</feature>
<dbReference type="OrthoDB" id="10519161at2759"/>
<dbReference type="AlphaFoldDB" id="A0A2T3ZF12"/>
<evidence type="ECO:0000256" key="1">
    <source>
        <dbReference type="SAM" id="MobiDB-lite"/>
    </source>
</evidence>
<accession>A0A2T3ZF12</accession>
<dbReference type="EMBL" id="KZ679259">
    <property type="protein sequence ID" value="PTB43395.1"/>
    <property type="molecule type" value="Genomic_DNA"/>
</dbReference>
<evidence type="ECO:0000313" key="3">
    <source>
        <dbReference type="Proteomes" id="UP000240493"/>
    </source>
</evidence>
<keyword evidence="3" id="KW-1185">Reference proteome</keyword>
<reference evidence="2 3" key="1">
    <citation type="submission" date="2016-07" db="EMBL/GenBank/DDBJ databases">
        <title>Multiple horizontal gene transfer events from other fungi enriched the ability of initially mycotrophic Trichoderma (Ascomycota) to feed on dead plant biomass.</title>
        <authorList>
            <consortium name="DOE Joint Genome Institute"/>
            <person name="Aerts A."/>
            <person name="Atanasova L."/>
            <person name="Chenthamara K."/>
            <person name="Zhang J."/>
            <person name="Grujic M."/>
            <person name="Henrissat B."/>
            <person name="Kuo A."/>
            <person name="Salamov A."/>
            <person name="Lipzen A."/>
            <person name="Labutti K."/>
            <person name="Barry K."/>
            <person name="Miao Y."/>
            <person name="Rahimi M.J."/>
            <person name="Shen Q."/>
            <person name="Grigoriev I.V."/>
            <person name="Kubicek C.P."/>
            <person name="Druzhinina I.S."/>
        </authorList>
    </citation>
    <scope>NUCLEOTIDE SEQUENCE [LARGE SCALE GENOMIC DNA]</scope>
    <source>
        <strain evidence="2 3">CBS 433.97</strain>
    </source>
</reference>
<feature type="compositionally biased region" description="Basic and acidic residues" evidence="1">
    <location>
        <begin position="30"/>
        <end position="39"/>
    </location>
</feature>
<organism evidence="2 3">
    <name type="scientific">Trichoderma asperellum (strain ATCC 204424 / CBS 433.97 / NBRC 101777)</name>
    <dbReference type="NCBI Taxonomy" id="1042311"/>
    <lineage>
        <taxon>Eukaryota</taxon>
        <taxon>Fungi</taxon>
        <taxon>Dikarya</taxon>
        <taxon>Ascomycota</taxon>
        <taxon>Pezizomycotina</taxon>
        <taxon>Sordariomycetes</taxon>
        <taxon>Hypocreomycetidae</taxon>
        <taxon>Hypocreales</taxon>
        <taxon>Hypocreaceae</taxon>
        <taxon>Trichoderma</taxon>
    </lineage>
</organism>
<protein>
    <submittedName>
        <fullName evidence="2">Uncharacterized protein</fullName>
    </submittedName>
</protein>
<dbReference type="Proteomes" id="UP000240493">
    <property type="component" value="Unassembled WGS sequence"/>
</dbReference>
<sequence>MRVGAPPDKARSSPAGLASRRSLVGNGDSAQRDASERQGDALRQWIGGSRMRDVDAGAGHEMVFGLAIGTTASCGWRAGAHVPLLRPYTSCYLRLIRAS</sequence>